<gene>
    <name evidence="2" type="ORF">A2U01_0007584</name>
</gene>
<proteinExistence type="predicted"/>
<sequence>MSNLQEILQAIGTFIPDGDNEGNACGGDASQDSVHGGGPSQGSSLLAFFSVVFCK</sequence>
<reference evidence="2 3" key="1">
    <citation type="journal article" date="2018" name="Front. Plant Sci.">
        <title>Red Clover (Trifolium pratense) and Zigzag Clover (T. medium) - A Picture of Genomic Similarities and Differences.</title>
        <authorList>
            <person name="Dluhosova J."/>
            <person name="Istvanek J."/>
            <person name="Nedelnik J."/>
            <person name="Repkova J."/>
        </authorList>
    </citation>
    <scope>NUCLEOTIDE SEQUENCE [LARGE SCALE GENOMIC DNA]</scope>
    <source>
        <strain evidence="3">cv. 10/8</strain>
        <tissue evidence="2">Leaf</tissue>
    </source>
</reference>
<comment type="caution">
    <text evidence="2">The sequence shown here is derived from an EMBL/GenBank/DDBJ whole genome shotgun (WGS) entry which is preliminary data.</text>
</comment>
<name>A0A392MKE0_9FABA</name>
<feature type="region of interest" description="Disordered" evidence="1">
    <location>
        <begin position="19"/>
        <end position="40"/>
    </location>
</feature>
<evidence type="ECO:0000256" key="1">
    <source>
        <dbReference type="SAM" id="MobiDB-lite"/>
    </source>
</evidence>
<dbReference type="AlphaFoldDB" id="A0A392MKE0"/>
<evidence type="ECO:0000313" key="3">
    <source>
        <dbReference type="Proteomes" id="UP000265520"/>
    </source>
</evidence>
<organism evidence="2 3">
    <name type="scientific">Trifolium medium</name>
    <dbReference type="NCBI Taxonomy" id="97028"/>
    <lineage>
        <taxon>Eukaryota</taxon>
        <taxon>Viridiplantae</taxon>
        <taxon>Streptophyta</taxon>
        <taxon>Embryophyta</taxon>
        <taxon>Tracheophyta</taxon>
        <taxon>Spermatophyta</taxon>
        <taxon>Magnoliopsida</taxon>
        <taxon>eudicotyledons</taxon>
        <taxon>Gunneridae</taxon>
        <taxon>Pentapetalae</taxon>
        <taxon>rosids</taxon>
        <taxon>fabids</taxon>
        <taxon>Fabales</taxon>
        <taxon>Fabaceae</taxon>
        <taxon>Papilionoideae</taxon>
        <taxon>50 kb inversion clade</taxon>
        <taxon>NPAAA clade</taxon>
        <taxon>Hologalegina</taxon>
        <taxon>IRL clade</taxon>
        <taxon>Trifolieae</taxon>
        <taxon>Trifolium</taxon>
    </lineage>
</organism>
<evidence type="ECO:0000313" key="2">
    <source>
        <dbReference type="EMBL" id="MCH86724.1"/>
    </source>
</evidence>
<dbReference type="Proteomes" id="UP000265520">
    <property type="component" value="Unassembled WGS sequence"/>
</dbReference>
<keyword evidence="3" id="KW-1185">Reference proteome</keyword>
<dbReference type="EMBL" id="LXQA010010841">
    <property type="protein sequence ID" value="MCH86724.1"/>
    <property type="molecule type" value="Genomic_DNA"/>
</dbReference>
<protein>
    <submittedName>
        <fullName evidence="2">Uncharacterized protein</fullName>
    </submittedName>
</protein>
<accession>A0A392MKE0</accession>